<dbReference type="PANTHER" id="PTHR43308">
    <property type="entry name" value="OUTER MEMBRANE PROTEIN ALPHA-RELATED"/>
    <property type="match status" value="1"/>
</dbReference>
<dbReference type="InterPro" id="IPR051465">
    <property type="entry name" value="Cell_Envelope_Struct_Comp"/>
</dbReference>
<gene>
    <name evidence="3" type="ORF">PAECIP111802_07196</name>
</gene>
<feature type="signal peptide" evidence="1">
    <location>
        <begin position="1"/>
        <end position="18"/>
    </location>
</feature>
<feature type="domain" description="SLH" evidence="2">
    <location>
        <begin position="25"/>
        <end position="88"/>
    </location>
</feature>
<dbReference type="Proteomes" id="UP000730618">
    <property type="component" value="Unassembled WGS sequence"/>
</dbReference>
<protein>
    <recommendedName>
        <fullName evidence="2">SLH domain-containing protein</fullName>
    </recommendedName>
</protein>
<name>A0ABM8VUU6_9BACL</name>
<dbReference type="Pfam" id="PF00395">
    <property type="entry name" value="SLH"/>
    <property type="match status" value="1"/>
</dbReference>
<evidence type="ECO:0000256" key="1">
    <source>
        <dbReference type="SAM" id="SignalP"/>
    </source>
</evidence>
<reference evidence="3 4" key="1">
    <citation type="submission" date="2021-06" db="EMBL/GenBank/DDBJ databases">
        <authorList>
            <person name="Criscuolo A."/>
        </authorList>
    </citation>
    <scope>NUCLEOTIDE SEQUENCE [LARGE SCALE GENOMIC DNA]</scope>
    <source>
        <strain evidence="4">CIP 111802</strain>
    </source>
</reference>
<comment type="caution">
    <text evidence="3">The sequence shown here is derived from an EMBL/GenBank/DDBJ whole genome shotgun (WGS) entry which is preliminary data.</text>
</comment>
<evidence type="ECO:0000259" key="2">
    <source>
        <dbReference type="PROSITE" id="PS51272"/>
    </source>
</evidence>
<dbReference type="InterPro" id="IPR001119">
    <property type="entry name" value="SLH_dom"/>
</dbReference>
<evidence type="ECO:0000313" key="4">
    <source>
        <dbReference type="Proteomes" id="UP000730618"/>
    </source>
</evidence>
<dbReference type="RefSeq" id="WP_218103316.1">
    <property type="nucleotide sequence ID" value="NZ_CAJVCE010000050.1"/>
</dbReference>
<dbReference type="EMBL" id="CAJVCE010000050">
    <property type="protein sequence ID" value="CAG7658873.1"/>
    <property type="molecule type" value="Genomic_DNA"/>
</dbReference>
<dbReference type="PANTHER" id="PTHR43308:SF5">
    <property type="entry name" value="S-LAYER PROTEIN _ PEPTIDOGLYCAN ENDO-BETA-N-ACETYLGLUCOSAMINIDASE"/>
    <property type="match status" value="1"/>
</dbReference>
<feature type="chain" id="PRO_5045589357" description="SLH domain-containing protein" evidence="1">
    <location>
        <begin position="19"/>
        <end position="400"/>
    </location>
</feature>
<keyword evidence="1" id="KW-0732">Signal</keyword>
<proteinExistence type="predicted"/>
<organism evidence="3 4">
    <name type="scientific">Paenibacillus allorhizosphaerae</name>
    <dbReference type="NCBI Taxonomy" id="2849866"/>
    <lineage>
        <taxon>Bacteria</taxon>
        <taxon>Bacillati</taxon>
        <taxon>Bacillota</taxon>
        <taxon>Bacilli</taxon>
        <taxon>Bacillales</taxon>
        <taxon>Paenibacillaceae</taxon>
        <taxon>Paenibacillus</taxon>
    </lineage>
</organism>
<sequence length="400" mass="44185">MYKKVMISSIAITMAVVASLQIIKAQTPTFSDINGHWGQQAILKAVEESYVDGYPDGTFKPDNTVSRAEFITMLTKALKLKTGEEGAAWYSKYTNAAVEAGIHRYEEFSQDINDAITRQEMMRLIVRATRPDLQHPEVVEITDKAVVYQAVKAGLIQGLDRGTLGLAQATTRAQAMTVVDRVLQTNRGEGDKLEVDKYALNQAEIELKGTNLFSMIPVFAKGVQAASYSWSPDKLVLETKDGLFKGQIDQVIAIDMADPNDPNRDLLGDIDELHWFNTEVRGITQSQMPLIKDYPDSYVILVKSHVDYINDTTAYSENGRVGFSIYGFASPNKEALKNGELNTLATVFKTKRGDTQAMILPKTGFAVPKKDISFAIDAPARPPVSNSTRTIVSMYVPDGK</sequence>
<dbReference type="PROSITE" id="PS51272">
    <property type="entry name" value="SLH"/>
    <property type="match status" value="1"/>
</dbReference>
<keyword evidence="4" id="KW-1185">Reference proteome</keyword>
<evidence type="ECO:0000313" key="3">
    <source>
        <dbReference type="EMBL" id="CAG7658873.1"/>
    </source>
</evidence>
<accession>A0ABM8VUU6</accession>